<dbReference type="EMBL" id="CAJVPD010000057">
    <property type="protein sequence ID" value="CAG8282300.1"/>
    <property type="molecule type" value="Genomic_DNA"/>
</dbReference>
<accession>A0A9W4II70</accession>
<reference evidence="1" key="1">
    <citation type="submission" date="2021-07" db="EMBL/GenBank/DDBJ databases">
        <authorList>
            <person name="Branca A.L. A."/>
        </authorList>
    </citation>
    <scope>NUCLEOTIDE SEQUENCE</scope>
</reference>
<protein>
    <submittedName>
        <fullName evidence="1">Uncharacterized protein</fullName>
    </submittedName>
</protein>
<comment type="caution">
    <text evidence="1">The sequence shown here is derived from an EMBL/GenBank/DDBJ whole genome shotgun (WGS) entry which is preliminary data.</text>
</comment>
<evidence type="ECO:0000313" key="2">
    <source>
        <dbReference type="Proteomes" id="UP001152592"/>
    </source>
</evidence>
<proteinExistence type="predicted"/>
<dbReference type="Proteomes" id="UP001152592">
    <property type="component" value="Unassembled WGS sequence"/>
</dbReference>
<sequence>MDPDRRGFPVPLEIQLMFIQRVSSPRDLGVLSRSCQSIRRPCNMKTHERFDQVRVGPKDSSINSTFDLLMEILRNPKLGNHVREIVQTRQPSIEHHYIQTAEQRELSTDDKDLLRAAVLKAGFAGSQESAVLNMLMQNTTTPPGEIYEPYKFPKSSYGYNDGDIHGTFIAQALAAILISVSPNLESLAMTQPFDTFPGLYKNRERPQEDVVHFPLEQLLRRANANPENTAYLQNLRKVYLIVDDRDSDDRFYMPMDLLECATFFDRLPSIESISTDALIDDENDEMRVELEPRSSNISRIHICHSALPTPFLISLIESCKVLREFQHTIGGRCVLGGWIAPFNAKTFIKSICPHKDTLEILDIDAERNMNYFHHSYFDEGRVDEALDRSESSNLDGDEKEEVQVLPSISSINGSLKEFRALKRLSVGIGFLVYFAMGIRENNAPRQPFLLPEVLPESLEYLCIRGYERGKCKQWDTHIDALVASFASGSLGIKEIIGIENIIPNSEDVKEPDDDEHLLWAPIYDAED</sequence>
<evidence type="ECO:0000313" key="1">
    <source>
        <dbReference type="EMBL" id="CAG8282300.1"/>
    </source>
</evidence>
<dbReference type="AlphaFoldDB" id="A0A9W4II70"/>
<name>A0A9W4II70_9EURO</name>
<organism evidence="1 2">
    <name type="scientific">Penicillium salamii</name>
    <dbReference type="NCBI Taxonomy" id="1612424"/>
    <lineage>
        <taxon>Eukaryota</taxon>
        <taxon>Fungi</taxon>
        <taxon>Dikarya</taxon>
        <taxon>Ascomycota</taxon>
        <taxon>Pezizomycotina</taxon>
        <taxon>Eurotiomycetes</taxon>
        <taxon>Eurotiomycetidae</taxon>
        <taxon>Eurotiales</taxon>
        <taxon>Aspergillaceae</taxon>
        <taxon>Penicillium</taxon>
    </lineage>
</organism>
<gene>
    <name evidence="1" type="ORF">PSALAMII_LOCUS1415</name>
</gene>
<dbReference type="OrthoDB" id="5569911at2759"/>